<evidence type="ECO:0000313" key="2">
    <source>
        <dbReference type="Proteomes" id="UP001433071"/>
    </source>
</evidence>
<keyword evidence="2" id="KW-1185">Reference proteome</keyword>
<sequence>MLEPALSAVPEFRRRDVSRRAFFVSAGDGQRTLDPFIEWLIAGAIVWRELPCLQRSISPPRPLPASPKLSLADSAKIKDKFPFGHLPARN</sequence>
<dbReference type="RefSeq" id="WP_352556434.1">
    <property type="nucleotide sequence ID" value="NZ_JAMYQB010000002.1"/>
</dbReference>
<reference evidence="1 2" key="1">
    <citation type="journal article" date="2024" name="Proc. Natl. Acad. Sci. U.S.A.">
        <title>The evolutionary genomics of adaptation to stress in wild rhizobium bacteria.</title>
        <authorList>
            <person name="Kehlet-Delgado H."/>
            <person name="Montoya A.P."/>
            <person name="Jensen K.T."/>
            <person name="Wendlandt C.E."/>
            <person name="Dexheimer C."/>
            <person name="Roberts M."/>
            <person name="Torres Martinez L."/>
            <person name="Friesen M.L."/>
            <person name="Griffitts J.S."/>
            <person name="Porter S.S."/>
        </authorList>
    </citation>
    <scope>NUCLEOTIDE SEQUENCE [LARGE SCALE GENOMIC DNA]</scope>
    <source>
        <strain evidence="1 2">M0641</strain>
    </source>
</reference>
<organism evidence="1 2">
    <name type="scientific">Mesorhizobium caraganae</name>
    <dbReference type="NCBI Taxonomy" id="483206"/>
    <lineage>
        <taxon>Bacteria</taxon>
        <taxon>Pseudomonadati</taxon>
        <taxon>Pseudomonadota</taxon>
        <taxon>Alphaproteobacteria</taxon>
        <taxon>Hyphomicrobiales</taxon>
        <taxon>Phyllobacteriaceae</taxon>
        <taxon>Mesorhizobium</taxon>
    </lineage>
</organism>
<gene>
    <name evidence="1" type="ORF">NKI36_04270</name>
</gene>
<evidence type="ECO:0008006" key="3">
    <source>
        <dbReference type="Google" id="ProtNLM"/>
    </source>
</evidence>
<comment type="caution">
    <text evidence="1">The sequence shown here is derived from an EMBL/GenBank/DDBJ whole genome shotgun (WGS) entry which is preliminary data.</text>
</comment>
<accession>A0ABV1YU46</accession>
<dbReference type="EMBL" id="JAMYQB010000002">
    <property type="protein sequence ID" value="MER9403260.1"/>
    <property type="molecule type" value="Genomic_DNA"/>
</dbReference>
<dbReference type="Proteomes" id="UP001433071">
    <property type="component" value="Unassembled WGS sequence"/>
</dbReference>
<name>A0ABV1YU46_9HYPH</name>
<evidence type="ECO:0000313" key="1">
    <source>
        <dbReference type="EMBL" id="MER9403260.1"/>
    </source>
</evidence>
<protein>
    <recommendedName>
        <fullName evidence="3">Transposase</fullName>
    </recommendedName>
</protein>
<proteinExistence type="predicted"/>